<accession>A0A841FB62</accession>
<protein>
    <submittedName>
        <fullName evidence="2">Uncharacterized protein</fullName>
    </submittedName>
</protein>
<dbReference type="EMBL" id="JACHGT010000003">
    <property type="protein sequence ID" value="MBB6033486.1"/>
    <property type="molecule type" value="Genomic_DNA"/>
</dbReference>
<dbReference type="Proteomes" id="UP000548476">
    <property type="component" value="Unassembled WGS sequence"/>
</dbReference>
<reference evidence="2 3" key="1">
    <citation type="submission" date="2020-08" db="EMBL/GenBank/DDBJ databases">
        <title>Genomic Encyclopedia of Type Strains, Phase IV (KMG-IV): sequencing the most valuable type-strain genomes for metagenomic binning, comparative biology and taxonomic classification.</title>
        <authorList>
            <person name="Goeker M."/>
        </authorList>
    </citation>
    <scope>NUCLEOTIDE SEQUENCE [LARGE SCALE GENOMIC DNA]</scope>
    <source>
        <strain evidence="2 3">YIM 65646</strain>
    </source>
</reference>
<organism evidence="2 3">
    <name type="scientific">Phytomonospora endophytica</name>
    <dbReference type="NCBI Taxonomy" id="714109"/>
    <lineage>
        <taxon>Bacteria</taxon>
        <taxon>Bacillati</taxon>
        <taxon>Actinomycetota</taxon>
        <taxon>Actinomycetes</taxon>
        <taxon>Micromonosporales</taxon>
        <taxon>Micromonosporaceae</taxon>
        <taxon>Phytomonospora</taxon>
    </lineage>
</organism>
<name>A0A841FB62_9ACTN</name>
<dbReference type="AlphaFoldDB" id="A0A841FB62"/>
<sequence length="428" mass="45313">MPSALVHGFETVWVSSDPALLDTTVIPFRVQGSGSLQLTARAGAAGVAASHTPASPLDLSDFDELRLWTYSTRASEGTQRRPFILELSYTDAGDLPGEEHRWLVPVARTRVWEQHRFGIAGDRRTAVTSLRVRCLTDASFQFRLDELLAVAEEPLTDVEEALTGLLEGMPIPGVTGLAVQPAAAGASTLVVTGLNRRLYEGNTLAVGEARHAVVGVAHDEPGDTTTLTISPVLGAALGPGATIGVIAPVVVEEEPFSPPAAAADLPDPVVLVTLTDQREEPERGWNITQRDSYRPSGALTVASVRPPARPVLVEYQILPAASSRAHSTALRAEILRRVGIDTGLRVNGTVLPVRTLLPPPLDVRVRAVPAPVYLHIGTRVEVGPRVELPLAANATLASGPLASPFDPAGDEPPAVPAPEDQEGIVLRL</sequence>
<evidence type="ECO:0000313" key="3">
    <source>
        <dbReference type="Proteomes" id="UP000548476"/>
    </source>
</evidence>
<gene>
    <name evidence="2" type="ORF">HNR73_001336</name>
</gene>
<evidence type="ECO:0000313" key="2">
    <source>
        <dbReference type="EMBL" id="MBB6033486.1"/>
    </source>
</evidence>
<feature type="region of interest" description="Disordered" evidence="1">
    <location>
        <begin position="401"/>
        <end position="428"/>
    </location>
</feature>
<proteinExistence type="predicted"/>
<dbReference type="RefSeq" id="WP_184786396.1">
    <property type="nucleotide sequence ID" value="NZ_BONT01000015.1"/>
</dbReference>
<comment type="caution">
    <text evidence="2">The sequence shown here is derived from an EMBL/GenBank/DDBJ whole genome shotgun (WGS) entry which is preliminary data.</text>
</comment>
<keyword evidence="3" id="KW-1185">Reference proteome</keyword>
<evidence type="ECO:0000256" key="1">
    <source>
        <dbReference type="SAM" id="MobiDB-lite"/>
    </source>
</evidence>